<keyword evidence="3" id="KW-0460">Magnesium</keyword>
<dbReference type="SFLD" id="SFLDG00301">
    <property type="entry name" value="RuBisCO-like_proteins"/>
    <property type="match status" value="1"/>
</dbReference>
<protein>
    <submittedName>
        <fullName evidence="7">Ribulose-bisphosphate carboxylase</fullName>
    </submittedName>
</protein>
<comment type="cofactor">
    <cofactor evidence="1">
        <name>Mg(2+)</name>
        <dbReference type="ChEBI" id="CHEBI:18420"/>
    </cofactor>
</comment>
<dbReference type="PROSITE" id="PS00157">
    <property type="entry name" value="RUBISCO_LARGE"/>
    <property type="match status" value="1"/>
</dbReference>
<dbReference type="InterPro" id="IPR000685">
    <property type="entry name" value="RuBisCO_lsu_C"/>
</dbReference>
<dbReference type="SFLD" id="SFLDS00014">
    <property type="entry name" value="RuBisCO"/>
    <property type="match status" value="1"/>
</dbReference>
<sequence length="433" mass="46856">MDASATIERAVARSYNTNFMERITATYYIETPFSPEAAAAVLAGEQSSGTFVAVPGETAELKQRFAARVESVEHLETVKQPAIPSPAQGSGVYTRALVKVSWSIENFGYNLPVLVSTLQGNLYEIRQFTGLKLLDIDIPASYADHYAGPAFGIEGCRELTQVYERPLIGTIIKPSIGLTPQQTADLVASLAEAGIDFVKDDELQAAAANSPFEARVDAVMDVVNRHADRTGKKVMYAFNISGEIDEMLRRYEKVVTSGGTCAMVSLNSVGLAGTKKICDQRALAIHGHRNGWGMLTRHPLLGIEFMAYQKLWRLAGVDQIHVNGIQNKFWESDDSVVQSIKACLTPLLGGYSVLPVVSSGQWGGQAPETYRRTQTTDLLYMAGGGILAHPMGPKAGVLALQQAWQAAVDGLSVPEAAHQYPEFAKSVEKFGGQ</sequence>
<evidence type="ECO:0000259" key="6">
    <source>
        <dbReference type="Pfam" id="PF02788"/>
    </source>
</evidence>
<dbReference type="Pfam" id="PF00016">
    <property type="entry name" value="RuBisCO_large"/>
    <property type="match status" value="1"/>
</dbReference>
<dbReference type="SUPFAM" id="SSF51649">
    <property type="entry name" value="RuBisCo, C-terminal domain"/>
    <property type="match status" value="1"/>
</dbReference>
<keyword evidence="2" id="KW-0479">Metal-binding</keyword>
<dbReference type="InterPro" id="IPR036422">
    <property type="entry name" value="RuBisCO_lsu_N_sf"/>
</dbReference>
<evidence type="ECO:0000256" key="3">
    <source>
        <dbReference type="ARBA" id="ARBA00022842"/>
    </source>
</evidence>
<evidence type="ECO:0000313" key="7">
    <source>
        <dbReference type="EMBL" id="GGF11611.1"/>
    </source>
</evidence>
<dbReference type="InterPro" id="IPR017443">
    <property type="entry name" value="RuBisCO_lsu_fd_N"/>
</dbReference>
<keyword evidence="8" id="KW-1185">Reference proteome</keyword>
<dbReference type="SUPFAM" id="SSF54966">
    <property type="entry name" value="RuBisCO, large subunit, small (N-terminal) domain"/>
    <property type="match status" value="1"/>
</dbReference>
<proteinExistence type="inferred from homology"/>
<evidence type="ECO:0000259" key="5">
    <source>
        <dbReference type="Pfam" id="PF00016"/>
    </source>
</evidence>
<dbReference type="InterPro" id="IPR020878">
    <property type="entry name" value="RuBisCo_large_chain_AS"/>
</dbReference>
<feature type="domain" description="Ribulose bisphosphate carboxylase large subunit ferrodoxin-like N-terminal" evidence="6">
    <location>
        <begin position="20"/>
        <end position="142"/>
    </location>
</feature>
<dbReference type="Pfam" id="PF02788">
    <property type="entry name" value="RuBisCO_large_N"/>
    <property type="match status" value="1"/>
</dbReference>
<dbReference type="Gene3D" id="3.20.20.110">
    <property type="entry name" value="Ribulose bisphosphate carboxylase, large subunit, C-terminal domain"/>
    <property type="match status" value="1"/>
</dbReference>
<comment type="caution">
    <text evidence="7">The sequence shown here is derived from an EMBL/GenBank/DDBJ whole genome shotgun (WGS) entry which is preliminary data.</text>
</comment>
<comment type="similarity">
    <text evidence="4">Belongs to the RuBisCO large chain family.</text>
</comment>
<dbReference type="Proteomes" id="UP000632273">
    <property type="component" value="Unassembled WGS sequence"/>
</dbReference>
<dbReference type="EMBL" id="BMHT01000004">
    <property type="protein sequence ID" value="GGF11611.1"/>
    <property type="molecule type" value="Genomic_DNA"/>
</dbReference>
<gene>
    <name evidence="7" type="ORF">GCM10011383_23480</name>
</gene>
<dbReference type="PANTHER" id="PTHR42704">
    <property type="entry name" value="RIBULOSE BISPHOSPHATE CARBOXYLASE"/>
    <property type="match status" value="1"/>
</dbReference>
<evidence type="ECO:0000256" key="2">
    <source>
        <dbReference type="ARBA" id="ARBA00022723"/>
    </source>
</evidence>
<organism evidence="7 8">
    <name type="scientific">Hymenobacter cavernae</name>
    <dbReference type="NCBI Taxonomy" id="2044852"/>
    <lineage>
        <taxon>Bacteria</taxon>
        <taxon>Pseudomonadati</taxon>
        <taxon>Bacteroidota</taxon>
        <taxon>Cytophagia</taxon>
        <taxon>Cytophagales</taxon>
        <taxon>Hymenobacteraceae</taxon>
        <taxon>Hymenobacter</taxon>
    </lineage>
</organism>
<dbReference type="Gene3D" id="3.30.70.150">
    <property type="entry name" value="RuBisCO large subunit, N-terminal domain"/>
    <property type="match status" value="1"/>
</dbReference>
<dbReference type="PANTHER" id="PTHR42704:SF17">
    <property type="entry name" value="RIBULOSE BISPHOSPHATE CARBOXYLASE LARGE CHAIN"/>
    <property type="match status" value="1"/>
</dbReference>
<evidence type="ECO:0000256" key="4">
    <source>
        <dbReference type="RuleBase" id="RU003834"/>
    </source>
</evidence>
<accession>A0ABQ1U6S0</accession>
<name>A0ABQ1U6S0_9BACT</name>
<feature type="domain" description="Ribulose bisphosphate carboxylase large subunit C-terminal" evidence="5">
    <location>
        <begin position="152"/>
        <end position="430"/>
    </location>
</feature>
<dbReference type="InterPro" id="IPR036376">
    <property type="entry name" value="RuBisCO_lsu_C_sf"/>
</dbReference>
<evidence type="ECO:0000256" key="1">
    <source>
        <dbReference type="ARBA" id="ARBA00001946"/>
    </source>
</evidence>
<dbReference type="InterPro" id="IPR033966">
    <property type="entry name" value="RuBisCO"/>
</dbReference>
<reference evidence="8" key="1">
    <citation type="journal article" date="2019" name="Int. J. Syst. Evol. Microbiol.">
        <title>The Global Catalogue of Microorganisms (GCM) 10K type strain sequencing project: providing services to taxonomists for standard genome sequencing and annotation.</title>
        <authorList>
            <consortium name="The Broad Institute Genomics Platform"/>
            <consortium name="The Broad Institute Genome Sequencing Center for Infectious Disease"/>
            <person name="Wu L."/>
            <person name="Ma J."/>
        </authorList>
    </citation>
    <scope>NUCLEOTIDE SEQUENCE [LARGE SCALE GENOMIC DNA]</scope>
    <source>
        <strain evidence="8">CGMCC 1.15197</strain>
    </source>
</reference>
<evidence type="ECO:0000313" key="8">
    <source>
        <dbReference type="Proteomes" id="UP000632273"/>
    </source>
</evidence>
<dbReference type="CDD" id="cd08207">
    <property type="entry name" value="RLP_NonPhot"/>
    <property type="match status" value="1"/>
</dbReference>